<evidence type="ECO:0000256" key="9">
    <source>
        <dbReference type="SAM" id="Coils"/>
    </source>
</evidence>
<dbReference type="Gene3D" id="3.30.70.1620">
    <property type="match status" value="1"/>
</dbReference>
<dbReference type="InterPro" id="IPR010935">
    <property type="entry name" value="SMC_hinge"/>
</dbReference>
<dbReference type="Gene3D" id="1.20.1060.20">
    <property type="match status" value="1"/>
</dbReference>
<dbReference type="WBParaSite" id="PSU_v2.g7327.t1">
    <property type="protein sequence ID" value="PSU_v2.g7327.t1"/>
    <property type="gene ID" value="PSU_v2.g7327"/>
</dbReference>
<dbReference type="InterPro" id="IPR027417">
    <property type="entry name" value="P-loop_NTPase"/>
</dbReference>
<keyword evidence="6" id="KW-0226">DNA condensation</keyword>
<feature type="compositionally biased region" description="Basic and acidic residues" evidence="10">
    <location>
        <begin position="1000"/>
        <end position="1015"/>
    </location>
</feature>
<evidence type="ECO:0000256" key="2">
    <source>
        <dbReference type="ARBA" id="ARBA00006005"/>
    </source>
</evidence>
<dbReference type="GO" id="GO:0005634">
    <property type="term" value="C:nucleus"/>
    <property type="evidence" value="ECO:0007669"/>
    <property type="project" value="UniProtKB-SubCell"/>
</dbReference>
<feature type="compositionally biased region" description="Basic residues" evidence="10">
    <location>
        <begin position="1"/>
        <end position="31"/>
    </location>
</feature>
<feature type="region of interest" description="Disordered" evidence="10">
    <location>
        <begin position="462"/>
        <end position="481"/>
    </location>
</feature>
<dbReference type="PIRSF" id="PIRSF005719">
    <property type="entry name" value="SMC"/>
    <property type="match status" value="1"/>
</dbReference>
<keyword evidence="7 8" id="KW-0539">Nucleus</keyword>
<evidence type="ECO:0000313" key="12">
    <source>
        <dbReference type="Proteomes" id="UP000887577"/>
    </source>
</evidence>
<protein>
    <recommendedName>
        <fullName evidence="8">Structural maintenance of chromosomes protein</fullName>
    </recommendedName>
</protein>
<evidence type="ECO:0000259" key="11">
    <source>
        <dbReference type="SMART" id="SM00968"/>
    </source>
</evidence>
<feature type="coiled-coil region" evidence="9">
    <location>
        <begin position="488"/>
        <end position="578"/>
    </location>
</feature>
<dbReference type="Pfam" id="PF06470">
    <property type="entry name" value="SMC_hinge"/>
    <property type="match status" value="1"/>
</dbReference>
<evidence type="ECO:0000313" key="13">
    <source>
        <dbReference type="WBParaSite" id="PSU_v2.g7327.t1"/>
    </source>
</evidence>
<sequence length="1341" mass="154289">MARARKVVNKGSSRVKAKPKPKARPRGRGRGKSRDDDDENGEEEEAAHMQITPELLQELKRVDIKNYPIPENYGAAYRMNGKQRLMIEKMVVENFKSYYGKQVVGPFHPHFSAIVGANGSGKSNIIDALMFVFGTNAAKIRSTNLKALIHKSAAHQNLNHCSVTIFFVLCQDEDTGKYTSVSGSNFQVKRTVTSKGTSKYYYNGETYNRNELRNKLQSHGIDMDHHRFLILQGEVESISMMKPKAEKENDKGLLEYLDDIIGTSRLRDKVIDLDMKVIAVDAARQKQLMKVQEYDKMRNKLLKPVRDIVTILLLDNKIAHCKHRLLTIQIHNKNKSLEQSRIRKEEVDAILAEETEQLKQIVDGNTEAKAAVNKKTKELDEAQNGQRKQKEQLDREQMKLKRNKLNLDKAEKLLNDNLKEKSKIEDSVKKIENRPAKNNAESEKLKNELDEVKAKMEKIRPGLEEKNQEAADRTSQLEKDRSKIGTGLSEVKKAEDEANAKLTLAQKNQLRMREPLETVQGRYEESRRALEKSEEEFIQEGRKIKDTTEKLSSLEPRYNNANHQAESLTQREQELSSQLKTFVGEFERARKEKNTSQNSNKTFEMLMEEKRSGRIPGICGRLGDLGNIDPKYDVAISTTTNLDFIVTDTFETTKECLAFMAKHPDLQRRTFLALDKIEKHRNEMKPIRTPMNHPRLFDLVKPTKPEYSIAFYFTLRNTIVCDDIIKAREASSWNGEKWRVVTLDADVIETYGTITGGGSGRRRGKIGTDLNASTNVISEAELANLQRKIEEYKRELDQIREQLSRMIVEKTEVTTSYEREKNYLQKLKNSYKQRETDLKFLKANIIPLKADFEREKALLTDGKIQSIKNEVLKLTKERDELTKECEAIQEKYDHLSSEIATLYDSVAGEIKVVFDKYQNREKDIEKKLADLRKSSSKADIDHKNACDNLKATLQKIEIAEKDIQKYINENDESEQIIERLEILLEEKENIVKNLEAEIKEETEKSDQNSEDEVKLKKSIKEKKAESDSLQIKMAKTSNIIDQSEAQGKKDDDDDSDIDHGTDLSDFDMDDEDDGAVPMEVDEQAPSPCNDEVDETRLTHFIQYTSEQIENFDVDFLKDEFEGFQTERNGVKTTLNLNVLAEYRKRVSDFKEQADHLYDLCVAVNAVRNVYDRFVNQRLEEFNDALTKINEYLRNQYYSLSLGGEAYLQTVSPMDPYSDGIKFIVRPKSKGWREIALTSGGEKTISSLSLVFALHQFLPTPFYVMDEIDAALDFRNVEMISKFVKEKTKNSQFIIISLRDNMYRLANSLIGVYKVNDKAQTCLLRHEVKNPNKKRRSCIMPA</sequence>
<dbReference type="GO" id="GO:0016887">
    <property type="term" value="F:ATP hydrolysis activity"/>
    <property type="evidence" value="ECO:0007669"/>
    <property type="project" value="InterPro"/>
</dbReference>
<comment type="similarity">
    <text evidence="2">Belongs to the SMC family. SMC4 subfamily.</text>
</comment>
<keyword evidence="4" id="KW-0067">ATP-binding</keyword>
<dbReference type="Pfam" id="PF02463">
    <property type="entry name" value="SMC_N"/>
    <property type="match status" value="1"/>
</dbReference>
<dbReference type="SMART" id="SM00968">
    <property type="entry name" value="SMC_hinge"/>
    <property type="match status" value="1"/>
</dbReference>
<feature type="domain" description="SMC hinge" evidence="11">
    <location>
        <begin position="616"/>
        <end position="731"/>
    </location>
</feature>
<dbReference type="InterPro" id="IPR003395">
    <property type="entry name" value="RecF/RecN/SMC_N"/>
</dbReference>
<accession>A0A914Z3Q4</accession>
<dbReference type="PANTHER" id="PTHR18937:SF172">
    <property type="entry name" value="STRUCTURAL MAINTENANCE OF CHROMOSOMES PROTEIN"/>
    <property type="match status" value="1"/>
</dbReference>
<keyword evidence="12" id="KW-1185">Reference proteome</keyword>
<dbReference type="GO" id="GO:0007076">
    <property type="term" value="P:mitotic chromosome condensation"/>
    <property type="evidence" value="ECO:0007669"/>
    <property type="project" value="TreeGrafter"/>
</dbReference>
<dbReference type="GO" id="GO:0005524">
    <property type="term" value="F:ATP binding"/>
    <property type="evidence" value="ECO:0007669"/>
    <property type="project" value="UniProtKB-KW"/>
</dbReference>
<dbReference type="GO" id="GO:0000796">
    <property type="term" value="C:condensin complex"/>
    <property type="evidence" value="ECO:0007669"/>
    <property type="project" value="TreeGrafter"/>
</dbReference>
<evidence type="ECO:0000256" key="8">
    <source>
        <dbReference type="PIRNR" id="PIRNR005719"/>
    </source>
</evidence>
<evidence type="ECO:0000256" key="10">
    <source>
        <dbReference type="SAM" id="MobiDB-lite"/>
    </source>
</evidence>
<keyword evidence="3" id="KW-0547">Nucleotide-binding</keyword>
<organism evidence="12 13">
    <name type="scientific">Panagrolaimus superbus</name>
    <dbReference type="NCBI Taxonomy" id="310955"/>
    <lineage>
        <taxon>Eukaryota</taxon>
        <taxon>Metazoa</taxon>
        <taxon>Ecdysozoa</taxon>
        <taxon>Nematoda</taxon>
        <taxon>Chromadorea</taxon>
        <taxon>Rhabditida</taxon>
        <taxon>Tylenchina</taxon>
        <taxon>Panagrolaimomorpha</taxon>
        <taxon>Panagrolaimoidea</taxon>
        <taxon>Panagrolaimidae</taxon>
        <taxon>Panagrolaimus</taxon>
    </lineage>
</organism>
<evidence type="ECO:0000256" key="4">
    <source>
        <dbReference type="ARBA" id="ARBA00022840"/>
    </source>
</evidence>
<comment type="subcellular location">
    <subcellularLocation>
        <location evidence="1 8">Nucleus</location>
    </subcellularLocation>
</comment>
<evidence type="ECO:0000256" key="5">
    <source>
        <dbReference type="ARBA" id="ARBA00023054"/>
    </source>
</evidence>
<feature type="compositionally biased region" description="Polar residues" evidence="10">
    <location>
        <begin position="1035"/>
        <end position="1045"/>
    </location>
</feature>
<evidence type="ECO:0000256" key="6">
    <source>
        <dbReference type="ARBA" id="ARBA00023067"/>
    </source>
</evidence>
<dbReference type="Gene3D" id="3.40.50.300">
    <property type="entry name" value="P-loop containing nucleotide triphosphate hydrolases"/>
    <property type="match status" value="2"/>
</dbReference>
<dbReference type="PANTHER" id="PTHR18937">
    <property type="entry name" value="STRUCTURAL MAINTENANCE OF CHROMOSOMES SMC FAMILY MEMBER"/>
    <property type="match status" value="1"/>
</dbReference>
<dbReference type="Proteomes" id="UP000887577">
    <property type="component" value="Unplaced"/>
</dbReference>
<evidence type="ECO:0000256" key="7">
    <source>
        <dbReference type="ARBA" id="ARBA00023242"/>
    </source>
</evidence>
<name>A0A914Z3Q4_9BILA</name>
<reference evidence="13" key="1">
    <citation type="submission" date="2022-11" db="UniProtKB">
        <authorList>
            <consortium name="WormBaseParasite"/>
        </authorList>
    </citation>
    <scope>IDENTIFICATION</scope>
</reference>
<dbReference type="SUPFAM" id="SSF75553">
    <property type="entry name" value="Smc hinge domain"/>
    <property type="match status" value="1"/>
</dbReference>
<proteinExistence type="inferred from homology"/>
<feature type="compositionally biased region" description="Acidic residues" evidence="10">
    <location>
        <begin position="36"/>
        <end position="45"/>
    </location>
</feature>
<feature type="compositionally biased region" description="Acidic residues" evidence="10">
    <location>
        <begin position="1064"/>
        <end position="1082"/>
    </location>
</feature>
<dbReference type="SUPFAM" id="SSF52540">
    <property type="entry name" value="P-loop containing nucleoside triphosphate hydrolases"/>
    <property type="match status" value="1"/>
</dbReference>
<evidence type="ECO:0000256" key="1">
    <source>
        <dbReference type="ARBA" id="ARBA00004123"/>
    </source>
</evidence>
<keyword evidence="5 9" id="KW-0175">Coiled coil</keyword>
<feature type="region of interest" description="Disordered" evidence="10">
    <location>
        <begin position="1000"/>
        <end position="1090"/>
    </location>
</feature>
<feature type="region of interest" description="Disordered" evidence="10">
    <location>
        <begin position="1"/>
        <end position="50"/>
    </location>
</feature>
<dbReference type="InterPro" id="IPR036277">
    <property type="entry name" value="SMC_hinge_sf"/>
</dbReference>
<dbReference type="InterPro" id="IPR024704">
    <property type="entry name" value="SMC"/>
</dbReference>
<feature type="region of interest" description="Disordered" evidence="10">
    <location>
        <begin position="373"/>
        <end position="395"/>
    </location>
</feature>
<evidence type="ECO:0000256" key="3">
    <source>
        <dbReference type="ARBA" id="ARBA00022741"/>
    </source>
</evidence>